<evidence type="ECO:0000313" key="2">
    <source>
        <dbReference type="Proteomes" id="UP001222325"/>
    </source>
</evidence>
<organism evidence="1 2">
    <name type="scientific">Mycena belliarum</name>
    <dbReference type="NCBI Taxonomy" id="1033014"/>
    <lineage>
        <taxon>Eukaryota</taxon>
        <taxon>Fungi</taxon>
        <taxon>Dikarya</taxon>
        <taxon>Basidiomycota</taxon>
        <taxon>Agaricomycotina</taxon>
        <taxon>Agaricomycetes</taxon>
        <taxon>Agaricomycetidae</taxon>
        <taxon>Agaricales</taxon>
        <taxon>Marasmiineae</taxon>
        <taxon>Mycenaceae</taxon>
        <taxon>Mycena</taxon>
    </lineage>
</organism>
<reference evidence="1" key="1">
    <citation type="submission" date="2023-03" db="EMBL/GenBank/DDBJ databases">
        <title>Massive genome expansion in bonnet fungi (Mycena s.s.) driven by repeated elements and novel gene families across ecological guilds.</title>
        <authorList>
            <consortium name="Lawrence Berkeley National Laboratory"/>
            <person name="Harder C.B."/>
            <person name="Miyauchi S."/>
            <person name="Viragh M."/>
            <person name="Kuo A."/>
            <person name="Thoen E."/>
            <person name="Andreopoulos B."/>
            <person name="Lu D."/>
            <person name="Skrede I."/>
            <person name="Drula E."/>
            <person name="Henrissat B."/>
            <person name="Morin E."/>
            <person name="Kohler A."/>
            <person name="Barry K."/>
            <person name="LaButti K."/>
            <person name="Morin E."/>
            <person name="Salamov A."/>
            <person name="Lipzen A."/>
            <person name="Mereny Z."/>
            <person name="Hegedus B."/>
            <person name="Baldrian P."/>
            <person name="Stursova M."/>
            <person name="Weitz H."/>
            <person name="Taylor A."/>
            <person name="Grigoriev I.V."/>
            <person name="Nagy L.G."/>
            <person name="Martin F."/>
            <person name="Kauserud H."/>
        </authorList>
    </citation>
    <scope>NUCLEOTIDE SEQUENCE</scope>
    <source>
        <strain evidence="1">CBHHK173m</strain>
    </source>
</reference>
<dbReference type="AlphaFoldDB" id="A0AAD6XXW2"/>
<comment type="caution">
    <text evidence="1">The sequence shown here is derived from an EMBL/GenBank/DDBJ whole genome shotgun (WGS) entry which is preliminary data.</text>
</comment>
<dbReference type="EMBL" id="JARJCN010000006">
    <property type="protein sequence ID" value="KAJ7100269.1"/>
    <property type="molecule type" value="Genomic_DNA"/>
</dbReference>
<gene>
    <name evidence="1" type="ORF">B0H15DRAFT_819537</name>
</gene>
<accession>A0AAD6XXW2</accession>
<evidence type="ECO:0008006" key="3">
    <source>
        <dbReference type="Google" id="ProtNLM"/>
    </source>
</evidence>
<proteinExistence type="predicted"/>
<name>A0AAD6XXW2_9AGAR</name>
<dbReference type="Proteomes" id="UP001222325">
    <property type="component" value="Unassembled WGS sequence"/>
</dbReference>
<dbReference type="InterPro" id="IPR039470">
    <property type="entry name" value="Nuc_deoxyri_tr2"/>
</dbReference>
<evidence type="ECO:0000313" key="1">
    <source>
        <dbReference type="EMBL" id="KAJ7100269.1"/>
    </source>
</evidence>
<sequence length="178" mass="20304">MATTSKAWVFKPPEIPLISGRSVFLAGSIEMGAAEDWQTVITNRLSHLPITILNPRRNDWDSSWKQSASDPQFREQVKWELDMLDRCDVIAMYFDPNTKAPISLLELGLFAASRKGPKEGRSGEDTQERPSKLVVCCPDGFYRKGNVEIVCERYKVPMLQNIDQLIHRVVERLTIEEP</sequence>
<keyword evidence="2" id="KW-1185">Reference proteome</keyword>
<dbReference type="Pfam" id="PF15891">
    <property type="entry name" value="Nuc_deoxyri_tr2"/>
    <property type="match status" value="1"/>
</dbReference>
<protein>
    <recommendedName>
        <fullName evidence="3">Nucleoside 2-deoxyribosyltransferase like</fullName>
    </recommendedName>
</protein>
<dbReference type="Gene3D" id="3.40.50.450">
    <property type="match status" value="1"/>
</dbReference>